<protein>
    <submittedName>
        <fullName evidence="1">Uncharacterized protein</fullName>
    </submittedName>
</protein>
<accession>Q7UT47</accession>
<dbReference type="STRING" id="243090.RB4112"/>
<reference evidence="1 2" key="1">
    <citation type="journal article" date="2003" name="Proc. Natl. Acad. Sci. U.S.A.">
        <title>Complete genome sequence of the marine planctomycete Pirellula sp. strain 1.</title>
        <authorList>
            <person name="Gloeckner F.O."/>
            <person name="Kube M."/>
            <person name="Bauer M."/>
            <person name="Teeling H."/>
            <person name="Lombardot T."/>
            <person name="Ludwig W."/>
            <person name="Gade D."/>
            <person name="Beck A."/>
            <person name="Borzym K."/>
            <person name="Heitmann K."/>
            <person name="Rabus R."/>
            <person name="Schlesner H."/>
            <person name="Amann R."/>
            <person name="Reinhardt R."/>
        </authorList>
    </citation>
    <scope>NUCLEOTIDE SEQUENCE [LARGE SCALE GENOMIC DNA]</scope>
    <source>
        <strain evidence="2">DSM 10527 / NCIMB 13988 / SH1</strain>
    </source>
</reference>
<evidence type="ECO:0000313" key="1">
    <source>
        <dbReference type="EMBL" id="CAD73592.1"/>
    </source>
</evidence>
<dbReference type="Proteomes" id="UP000001025">
    <property type="component" value="Chromosome"/>
</dbReference>
<dbReference type="KEGG" id="rba:RB4112"/>
<keyword evidence="2" id="KW-1185">Reference proteome</keyword>
<dbReference type="EMBL" id="BX294139">
    <property type="protein sequence ID" value="CAD73592.1"/>
    <property type="molecule type" value="Genomic_DNA"/>
</dbReference>
<proteinExistence type="predicted"/>
<organism evidence="1 2">
    <name type="scientific">Rhodopirellula baltica (strain DSM 10527 / NCIMB 13988 / SH1)</name>
    <dbReference type="NCBI Taxonomy" id="243090"/>
    <lineage>
        <taxon>Bacteria</taxon>
        <taxon>Pseudomonadati</taxon>
        <taxon>Planctomycetota</taxon>
        <taxon>Planctomycetia</taxon>
        <taxon>Pirellulales</taxon>
        <taxon>Pirellulaceae</taxon>
        <taxon>Rhodopirellula</taxon>
    </lineage>
</organism>
<dbReference type="EnsemblBacteria" id="CAD73592">
    <property type="protein sequence ID" value="CAD73592"/>
    <property type="gene ID" value="RB4112"/>
</dbReference>
<dbReference type="InParanoid" id="Q7UT47"/>
<dbReference type="HOGENOM" id="CLU_3204494_0_0_0"/>
<gene>
    <name evidence="1" type="ordered locus">RB4112</name>
</gene>
<name>Q7UT47_RHOBA</name>
<evidence type="ECO:0000313" key="2">
    <source>
        <dbReference type="Proteomes" id="UP000001025"/>
    </source>
</evidence>
<dbReference type="AlphaFoldDB" id="Q7UT47"/>
<sequence length="45" mass="5224">MPFGERPSADCCDSVCDSTNRLVASSRIFRSIEWRQVGFWLERSQ</sequence>